<dbReference type="PROSITE" id="PS50188">
    <property type="entry name" value="B302_SPRY"/>
    <property type="match status" value="1"/>
</dbReference>
<dbReference type="InterPro" id="IPR043136">
    <property type="entry name" value="B30.2/SPRY_sf"/>
</dbReference>
<dbReference type="InterPro" id="IPR003649">
    <property type="entry name" value="Bbox_C"/>
</dbReference>
<feature type="domain" description="B30.2/SPRY" evidence="3">
    <location>
        <begin position="210"/>
        <end position="396"/>
    </location>
</feature>
<feature type="compositionally biased region" description="Acidic residues" evidence="2">
    <location>
        <begin position="395"/>
        <end position="404"/>
    </location>
</feature>
<sequence length="438" mass="49068">MLRNYFNQVRKMSIARGIRVISFETELSQALQSLSEKARSGTEYIQRLRSKSETIKLQILESERHVEAQLNALITALENKKCELTERLRQLRESRVLGMKEQIGQVTTLLTRSTGLIQFCIEMLKETDPSAFLVVSQSLIMRAQKAEQLFAHEHDQAVSVAENTESLLKGLRPCTSHRGYLLEQSECDSNSHVNAYNGMHEYEFGLKMTVVETIQQAIDELCLHEDRITWFHLESNTAPPEILLTNGSRTVTSQVAEDRVVLGSTGLSRGMHYWEFTVDRCDIGGQPAFGIARQDTNRETMLGSDMRSWSVYFDYKRSWFLHNGEHFERTDGGVRAGSVVGVRLDCDRGSLSYYLNDEPHGPIAFTNLPPGIYYPAVSLSRAVQLTLHTGLEAPSESEESDEDSSGAGTGTETTSMATTVLGHAGTHSFTTPFTLTKQ</sequence>
<feature type="region of interest" description="Disordered" evidence="2">
    <location>
        <begin position="391"/>
        <end position="438"/>
    </location>
</feature>
<dbReference type="Proteomes" id="UP000324629">
    <property type="component" value="Unassembled WGS sequence"/>
</dbReference>
<accession>A0A5J4NYX3</accession>
<evidence type="ECO:0000256" key="1">
    <source>
        <dbReference type="ARBA" id="ARBA00023054"/>
    </source>
</evidence>
<gene>
    <name evidence="4" type="ORF">DEA37_0012522</name>
</gene>
<organism evidence="4 5">
    <name type="scientific">Paragonimus westermani</name>
    <dbReference type="NCBI Taxonomy" id="34504"/>
    <lineage>
        <taxon>Eukaryota</taxon>
        <taxon>Metazoa</taxon>
        <taxon>Spiralia</taxon>
        <taxon>Lophotrochozoa</taxon>
        <taxon>Platyhelminthes</taxon>
        <taxon>Trematoda</taxon>
        <taxon>Digenea</taxon>
        <taxon>Plagiorchiida</taxon>
        <taxon>Troglotremata</taxon>
        <taxon>Troglotrematidae</taxon>
        <taxon>Paragonimus</taxon>
    </lineage>
</organism>
<dbReference type="InterPro" id="IPR001870">
    <property type="entry name" value="B30.2/SPRY"/>
</dbReference>
<dbReference type="GO" id="GO:0007411">
    <property type="term" value="P:axon guidance"/>
    <property type="evidence" value="ECO:0007669"/>
    <property type="project" value="TreeGrafter"/>
</dbReference>
<feature type="compositionally biased region" description="Polar residues" evidence="2">
    <location>
        <begin position="427"/>
        <end position="438"/>
    </location>
</feature>
<comment type="caution">
    <text evidence="4">The sequence shown here is derived from an EMBL/GenBank/DDBJ whole genome shotgun (WGS) entry which is preliminary data.</text>
</comment>
<dbReference type="InterPro" id="IPR050617">
    <property type="entry name" value="E3_ligase_FN3/SPRY"/>
</dbReference>
<dbReference type="SUPFAM" id="SSF49899">
    <property type="entry name" value="Concanavalin A-like lectins/glucanases"/>
    <property type="match status" value="1"/>
</dbReference>
<dbReference type="PANTHER" id="PTHR24099">
    <property type="entry name" value="E3 UBIQUITIN-PROTEIN LIGASE TRIM36-RELATED"/>
    <property type="match status" value="1"/>
</dbReference>
<reference evidence="4 5" key="1">
    <citation type="journal article" date="2019" name="Gigascience">
        <title>Whole-genome sequence of the oriental lung fluke Paragonimus westermani.</title>
        <authorList>
            <person name="Oey H."/>
            <person name="Zakrzewski M."/>
            <person name="Narain K."/>
            <person name="Devi K.R."/>
            <person name="Agatsuma T."/>
            <person name="Nawaratna S."/>
            <person name="Gobert G.N."/>
            <person name="Jones M.K."/>
            <person name="Ragan M.A."/>
            <person name="McManus D.P."/>
            <person name="Krause L."/>
        </authorList>
    </citation>
    <scope>NUCLEOTIDE SEQUENCE [LARGE SCALE GENOMIC DNA]</scope>
    <source>
        <strain evidence="4 5">IND2009</strain>
    </source>
</reference>
<dbReference type="CDD" id="cd12889">
    <property type="entry name" value="SPRY_PRY_TRIM67_9"/>
    <property type="match status" value="1"/>
</dbReference>
<dbReference type="SMART" id="SM00502">
    <property type="entry name" value="BBC"/>
    <property type="match status" value="1"/>
</dbReference>
<evidence type="ECO:0000256" key="2">
    <source>
        <dbReference type="SAM" id="MobiDB-lite"/>
    </source>
</evidence>
<feature type="compositionally biased region" description="Low complexity" evidence="2">
    <location>
        <begin position="410"/>
        <end position="419"/>
    </location>
</feature>
<dbReference type="Pfam" id="PF00622">
    <property type="entry name" value="SPRY"/>
    <property type="match status" value="1"/>
</dbReference>
<dbReference type="AlphaFoldDB" id="A0A5J4NYX3"/>
<dbReference type="InterPro" id="IPR013320">
    <property type="entry name" value="ConA-like_dom_sf"/>
</dbReference>
<keyword evidence="5" id="KW-1185">Reference proteome</keyword>
<dbReference type="Gene3D" id="2.60.120.920">
    <property type="match status" value="1"/>
</dbReference>
<dbReference type="EMBL" id="QNGE01000480">
    <property type="protein sequence ID" value="KAA3680288.1"/>
    <property type="molecule type" value="Genomic_DNA"/>
</dbReference>
<dbReference type="SMART" id="SM00449">
    <property type="entry name" value="SPRY"/>
    <property type="match status" value="1"/>
</dbReference>
<protein>
    <submittedName>
        <fullName evidence="4">Tripartite motif-containing protein 9/67</fullName>
    </submittedName>
</protein>
<name>A0A5J4NYX3_9TREM</name>
<keyword evidence="1" id="KW-0175">Coiled coil</keyword>
<dbReference type="InterPro" id="IPR003877">
    <property type="entry name" value="SPRY_dom"/>
</dbReference>
<evidence type="ECO:0000313" key="4">
    <source>
        <dbReference type="EMBL" id="KAA3680288.1"/>
    </source>
</evidence>
<dbReference type="PANTHER" id="PTHR24099:SF15">
    <property type="entry name" value="E3 UBIQUITIN-PROTEIN LIGASE TRIM9"/>
    <property type="match status" value="1"/>
</dbReference>
<dbReference type="GO" id="GO:0043005">
    <property type="term" value="C:neuron projection"/>
    <property type="evidence" value="ECO:0007669"/>
    <property type="project" value="TreeGrafter"/>
</dbReference>
<evidence type="ECO:0000313" key="5">
    <source>
        <dbReference type="Proteomes" id="UP000324629"/>
    </source>
</evidence>
<proteinExistence type="predicted"/>
<evidence type="ECO:0000259" key="3">
    <source>
        <dbReference type="PROSITE" id="PS50188"/>
    </source>
</evidence>